<dbReference type="EMBL" id="CP090958">
    <property type="protein sequence ID" value="WGW10749.1"/>
    <property type="molecule type" value="Genomic_DNA"/>
</dbReference>
<evidence type="ECO:0000256" key="12">
    <source>
        <dbReference type="RuleBase" id="RU003476"/>
    </source>
</evidence>
<evidence type="ECO:0000256" key="2">
    <source>
        <dbReference type="ARBA" id="ARBA00005582"/>
    </source>
</evidence>
<gene>
    <name evidence="14" type="ORF">LWF01_11490</name>
</gene>
<keyword evidence="3" id="KW-0515">Mutator protein</keyword>
<dbReference type="CDD" id="cd03425">
    <property type="entry name" value="NUDIX_MutT_NudA_like"/>
    <property type="match status" value="1"/>
</dbReference>
<protein>
    <recommendedName>
        <fullName evidence="11">8-oxo-dGTP diphosphatase</fullName>
        <ecNumber evidence="11">3.6.1.55</ecNumber>
    </recommendedName>
</protein>
<dbReference type="PRINTS" id="PR00502">
    <property type="entry name" value="NUDIXFAMILY"/>
</dbReference>
<keyword evidence="5" id="KW-0479">Metal-binding</keyword>
<dbReference type="PROSITE" id="PS00893">
    <property type="entry name" value="NUDIX_BOX"/>
    <property type="match status" value="1"/>
</dbReference>
<evidence type="ECO:0000313" key="15">
    <source>
        <dbReference type="Proteomes" id="UP001209083"/>
    </source>
</evidence>
<evidence type="ECO:0000256" key="8">
    <source>
        <dbReference type="ARBA" id="ARBA00022842"/>
    </source>
</evidence>
<evidence type="ECO:0000256" key="9">
    <source>
        <dbReference type="ARBA" id="ARBA00023204"/>
    </source>
</evidence>
<comment type="cofactor">
    <cofactor evidence="1">
        <name>Mg(2+)</name>
        <dbReference type="ChEBI" id="CHEBI:18420"/>
    </cofactor>
</comment>
<dbReference type="InterPro" id="IPR020084">
    <property type="entry name" value="NUDIX_hydrolase_CS"/>
</dbReference>
<keyword evidence="7 12" id="KW-0378">Hydrolase</keyword>
<proteinExistence type="inferred from homology"/>
<dbReference type="InterPro" id="IPR020476">
    <property type="entry name" value="Nudix_hydrolase"/>
</dbReference>
<dbReference type="InterPro" id="IPR000086">
    <property type="entry name" value="NUDIX_hydrolase_dom"/>
</dbReference>
<comment type="similarity">
    <text evidence="2 12">Belongs to the Nudix hydrolase family.</text>
</comment>
<evidence type="ECO:0000256" key="4">
    <source>
        <dbReference type="ARBA" id="ARBA00022705"/>
    </source>
</evidence>
<keyword evidence="9" id="KW-0234">DNA repair</keyword>
<dbReference type="PANTHER" id="PTHR47707">
    <property type="entry name" value="8-OXO-DGTP DIPHOSPHATASE"/>
    <property type="match status" value="1"/>
</dbReference>
<dbReference type="InterPro" id="IPR015797">
    <property type="entry name" value="NUDIX_hydrolase-like_dom_sf"/>
</dbReference>
<keyword evidence="4" id="KW-0235">DNA replication</keyword>
<evidence type="ECO:0000256" key="3">
    <source>
        <dbReference type="ARBA" id="ARBA00022457"/>
    </source>
</evidence>
<name>A0ABY8QQZ8_9MICO</name>
<dbReference type="PROSITE" id="PS51462">
    <property type="entry name" value="NUDIX"/>
    <property type="match status" value="1"/>
</dbReference>
<accession>A0ABY8QQZ8</accession>
<dbReference type="Gene3D" id="3.90.79.10">
    <property type="entry name" value="Nucleoside Triphosphate Pyrophosphohydrolase"/>
    <property type="match status" value="1"/>
</dbReference>
<dbReference type="Proteomes" id="UP001209083">
    <property type="component" value="Chromosome"/>
</dbReference>
<keyword evidence="8" id="KW-0460">Magnesium</keyword>
<organism evidence="14 15">
    <name type="scientific">Saxibacter everestensis</name>
    <dbReference type="NCBI Taxonomy" id="2909229"/>
    <lineage>
        <taxon>Bacteria</taxon>
        <taxon>Bacillati</taxon>
        <taxon>Actinomycetota</taxon>
        <taxon>Actinomycetes</taxon>
        <taxon>Micrococcales</taxon>
        <taxon>Brevibacteriaceae</taxon>
        <taxon>Saxibacter</taxon>
    </lineage>
</organism>
<dbReference type="EC" id="3.6.1.55" evidence="11"/>
<evidence type="ECO:0000256" key="10">
    <source>
        <dbReference type="ARBA" id="ARBA00035861"/>
    </source>
</evidence>
<keyword evidence="15" id="KW-1185">Reference proteome</keyword>
<evidence type="ECO:0000259" key="13">
    <source>
        <dbReference type="PROSITE" id="PS51462"/>
    </source>
</evidence>
<dbReference type="PANTHER" id="PTHR47707:SF1">
    <property type="entry name" value="NUDIX HYDROLASE FAMILY PROTEIN"/>
    <property type="match status" value="1"/>
</dbReference>
<evidence type="ECO:0000256" key="1">
    <source>
        <dbReference type="ARBA" id="ARBA00001946"/>
    </source>
</evidence>
<sequence length="149" mass="16350">MTVTDRRRDGVLVVGAAIFRDGRLLAARRSKGRHRGGWELPGGKVEPGESALAALHRELDEELGITVDLGTEVNPSPREAGIPFGWPLPGVGEIRIWTASLTSAQQPQPLEDHDQLRWLDLASAFSVDWLGVDTKIVKTLSDDPELWLP</sequence>
<reference evidence="14 15" key="1">
    <citation type="submission" date="2023-05" db="EMBL/GenBank/DDBJ databases">
        <title>Lithophilousrod everest ZFBP1038 complete genpme.</title>
        <authorList>
            <person name="Tian M."/>
        </authorList>
    </citation>
    <scope>NUCLEOTIDE SEQUENCE [LARGE SCALE GENOMIC DNA]</scope>
    <source>
        <strain evidence="14 15">ZFBP1038</strain>
    </source>
</reference>
<comment type="catalytic activity">
    <reaction evidence="10">
        <text>8-oxo-dGTP + H2O = 8-oxo-dGMP + diphosphate + H(+)</text>
        <dbReference type="Rhea" id="RHEA:31575"/>
        <dbReference type="ChEBI" id="CHEBI:15377"/>
        <dbReference type="ChEBI" id="CHEBI:15378"/>
        <dbReference type="ChEBI" id="CHEBI:33019"/>
        <dbReference type="ChEBI" id="CHEBI:63224"/>
        <dbReference type="ChEBI" id="CHEBI:77896"/>
        <dbReference type="EC" id="3.6.1.55"/>
    </reaction>
</comment>
<evidence type="ECO:0000313" key="14">
    <source>
        <dbReference type="EMBL" id="WGW10749.1"/>
    </source>
</evidence>
<evidence type="ECO:0000256" key="7">
    <source>
        <dbReference type="ARBA" id="ARBA00022801"/>
    </source>
</evidence>
<evidence type="ECO:0000256" key="5">
    <source>
        <dbReference type="ARBA" id="ARBA00022723"/>
    </source>
</evidence>
<keyword evidence="6" id="KW-0227">DNA damage</keyword>
<dbReference type="InterPro" id="IPR047127">
    <property type="entry name" value="MutT-like"/>
</dbReference>
<evidence type="ECO:0000256" key="6">
    <source>
        <dbReference type="ARBA" id="ARBA00022763"/>
    </source>
</evidence>
<evidence type="ECO:0000256" key="11">
    <source>
        <dbReference type="ARBA" id="ARBA00038905"/>
    </source>
</evidence>
<feature type="domain" description="Nudix hydrolase" evidence="13">
    <location>
        <begin position="9"/>
        <end position="144"/>
    </location>
</feature>
<dbReference type="Pfam" id="PF00293">
    <property type="entry name" value="NUDIX"/>
    <property type="match status" value="1"/>
</dbReference>
<dbReference type="RefSeq" id="WP_349637532.1">
    <property type="nucleotide sequence ID" value="NZ_CP090958.1"/>
</dbReference>
<dbReference type="SUPFAM" id="SSF55811">
    <property type="entry name" value="Nudix"/>
    <property type="match status" value="1"/>
</dbReference>